<dbReference type="GO" id="GO:0016787">
    <property type="term" value="F:hydrolase activity"/>
    <property type="evidence" value="ECO:0007669"/>
    <property type="project" value="UniProtKB-KW"/>
</dbReference>
<dbReference type="PROSITE" id="PS50263">
    <property type="entry name" value="CN_HYDROLASE"/>
    <property type="match status" value="1"/>
</dbReference>
<dbReference type="SUPFAM" id="SSF56317">
    <property type="entry name" value="Carbon-nitrogen hydrolase"/>
    <property type="match status" value="1"/>
</dbReference>
<dbReference type="InterPro" id="IPR003010">
    <property type="entry name" value="C-N_Hydrolase"/>
</dbReference>
<proteinExistence type="inferred from homology"/>
<dbReference type="OrthoDB" id="9811121at2"/>
<dbReference type="InterPro" id="IPR001110">
    <property type="entry name" value="UPF0012_CS"/>
</dbReference>
<accession>A0A3G9J1X4</accession>
<comment type="similarity">
    <text evidence="1">Belongs to the carbon-nitrogen hydrolase superfamily. NIT1/NIT2 family.</text>
</comment>
<dbReference type="InterPro" id="IPR036526">
    <property type="entry name" value="C-N_Hydrolase_sf"/>
</dbReference>
<keyword evidence="3" id="KW-0378">Hydrolase</keyword>
<sequence length="259" mass="27921">MAWDRVRIALVQAASSLEPTENEQALDALAPRDADLIVFPEAYARDFGSIGSDLSPYAQPLDGPFATEVARVAADRGATVIAGMFETSDDGDRPLNTLVVRGAADTEYRKIHLYDSFGYRESDSVQHGPIVPTVIDVNGLPVGLMTCYDLRFPEMARALVERGAELIVVPAAWTAGTDKVTHWETLLRARAIENTVFVVGVGQPGPRYCGHSMVVDPAGHVLAEAGPDAAIVSGTIDRERLEDVRAINPSLANRRFAGH</sequence>
<dbReference type="AlphaFoldDB" id="A0A3G9J1X4"/>
<evidence type="ECO:0000259" key="2">
    <source>
        <dbReference type="PROSITE" id="PS50263"/>
    </source>
</evidence>
<dbReference type="KEGG" id="nbe:Back2_17410"/>
<evidence type="ECO:0000256" key="1">
    <source>
        <dbReference type="ARBA" id="ARBA00010613"/>
    </source>
</evidence>
<dbReference type="Pfam" id="PF00795">
    <property type="entry name" value="CN_hydrolase"/>
    <property type="match status" value="1"/>
</dbReference>
<dbReference type="CDD" id="cd07581">
    <property type="entry name" value="nitrilase_3"/>
    <property type="match status" value="1"/>
</dbReference>
<dbReference type="Proteomes" id="UP000271573">
    <property type="component" value="Chromosome"/>
</dbReference>
<dbReference type="PANTHER" id="PTHR23088">
    <property type="entry name" value="NITRILASE-RELATED"/>
    <property type="match status" value="1"/>
</dbReference>
<dbReference type="PROSITE" id="PS01227">
    <property type="entry name" value="UPF0012"/>
    <property type="match status" value="1"/>
</dbReference>
<evidence type="ECO:0000313" key="4">
    <source>
        <dbReference type="Proteomes" id="UP000271573"/>
    </source>
</evidence>
<evidence type="ECO:0000313" key="3">
    <source>
        <dbReference type="EMBL" id="BBH17454.1"/>
    </source>
</evidence>
<dbReference type="PANTHER" id="PTHR23088:SF27">
    <property type="entry name" value="DEAMINATED GLUTATHIONE AMIDASE"/>
    <property type="match status" value="1"/>
</dbReference>
<name>A0A3G9J1X4_9ACTN</name>
<organism evidence="3 4">
    <name type="scientific">Nocardioides baekrokdamisoli</name>
    <dbReference type="NCBI Taxonomy" id="1804624"/>
    <lineage>
        <taxon>Bacteria</taxon>
        <taxon>Bacillati</taxon>
        <taxon>Actinomycetota</taxon>
        <taxon>Actinomycetes</taxon>
        <taxon>Propionibacteriales</taxon>
        <taxon>Nocardioidaceae</taxon>
        <taxon>Nocardioides</taxon>
    </lineage>
</organism>
<reference evidence="3 4" key="1">
    <citation type="submission" date="2018-11" db="EMBL/GenBank/DDBJ databases">
        <title>Complete genome sequence of Nocardioides baekrokdamisoli strain KCTC 39748.</title>
        <authorList>
            <person name="Kang S.W."/>
            <person name="Lee K.C."/>
            <person name="Kim K.K."/>
            <person name="Kim J.S."/>
            <person name="Kim D.S."/>
            <person name="Ko S.H."/>
            <person name="Yang S.H."/>
            <person name="Shin Y.K."/>
            <person name="Lee J.S."/>
        </authorList>
    </citation>
    <scope>NUCLEOTIDE SEQUENCE [LARGE SCALE GENOMIC DNA]</scope>
    <source>
        <strain evidence="3 4">KCTC 39748</strain>
    </source>
</reference>
<protein>
    <submittedName>
        <fullName evidence="3">Hydrolase</fullName>
    </submittedName>
</protein>
<dbReference type="RefSeq" id="WP_125568623.1">
    <property type="nucleotide sequence ID" value="NZ_AP019307.1"/>
</dbReference>
<keyword evidence="4" id="KW-1185">Reference proteome</keyword>
<feature type="domain" description="CN hydrolase" evidence="2">
    <location>
        <begin position="6"/>
        <end position="238"/>
    </location>
</feature>
<dbReference type="Gene3D" id="3.60.110.10">
    <property type="entry name" value="Carbon-nitrogen hydrolase"/>
    <property type="match status" value="1"/>
</dbReference>
<dbReference type="EMBL" id="AP019307">
    <property type="protein sequence ID" value="BBH17454.1"/>
    <property type="molecule type" value="Genomic_DNA"/>
</dbReference>
<gene>
    <name evidence="3" type="ORF">Back2_17410</name>
</gene>